<name>A0A7V7QKM9_9FIRM</name>
<evidence type="ECO:0000259" key="1">
    <source>
        <dbReference type="Pfam" id="PF05598"/>
    </source>
</evidence>
<accession>A0A7V7QKM9</accession>
<dbReference type="PANTHER" id="PTHR33408:SF2">
    <property type="entry name" value="TRANSPOSASE DDE DOMAIN-CONTAINING PROTEIN"/>
    <property type="match status" value="1"/>
</dbReference>
<proteinExistence type="predicted"/>
<feature type="domain" description="Transposase InsH N-terminal" evidence="1">
    <location>
        <begin position="25"/>
        <end position="117"/>
    </location>
</feature>
<dbReference type="AlphaFoldDB" id="A0A7V7QKM9"/>
<dbReference type="InterPro" id="IPR025668">
    <property type="entry name" value="Tnp_DDE_dom"/>
</dbReference>
<evidence type="ECO:0000313" key="3">
    <source>
        <dbReference type="EMBL" id="KAB1438385.1"/>
    </source>
</evidence>
<evidence type="ECO:0000259" key="2">
    <source>
        <dbReference type="Pfam" id="PF13751"/>
    </source>
</evidence>
<dbReference type="RefSeq" id="WP_151145744.1">
    <property type="nucleotide sequence ID" value="NZ_WAGX01000005.1"/>
</dbReference>
<comment type="caution">
    <text evidence="3">The sequence shown here is derived from an EMBL/GenBank/DDBJ whole genome shotgun (WGS) entry which is preliminary data.</text>
</comment>
<dbReference type="Proteomes" id="UP000461768">
    <property type="component" value="Unassembled WGS sequence"/>
</dbReference>
<dbReference type="Pfam" id="PF13751">
    <property type="entry name" value="DDE_Tnp_1_6"/>
    <property type="match status" value="1"/>
</dbReference>
<dbReference type="OrthoDB" id="9789070at2"/>
<reference evidence="3 4" key="2">
    <citation type="submission" date="2020-02" db="EMBL/GenBank/DDBJ databases">
        <title>Candidatus Galacturonibacter soehngenii shows hetero-acetogenic catabolism of galacturonic acid but lacks a canonical carbon monoxide dehydrogenase/acetyl-CoA synthase complex.</title>
        <authorList>
            <person name="Diender M."/>
            <person name="Stouten G.R."/>
            <person name="Petersen J.F."/>
            <person name="Nielsen P.H."/>
            <person name="Dueholm M.S."/>
            <person name="Pronk J.T."/>
            <person name="Van Loosdrecht M.C.M."/>
        </authorList>
    </citation>
    <scope>NUCLEOTIDE SEQUENCE [LARGE SCALE GENOMIC DNA]</scope>
    <source>
        <strain evidence="3">GalUA</strain>
    </source>
</reference>
<sequence length="536" mass="63134">MTSNVINYKDYTEFNDSYQLVLPLNLESLIPEDDSVRLHSHVMEGLDYTKLYQAYASTGRKPAVEPQIMCKVVTYAYSQNIYSSRKIEKACLRDINFRWLLAGTQAPDHCAISRFRQFYLTDEVMDDIFYQQVRYLAEVEEIQYKNLFIDGTKIEANANRYTFVWKKVIKKNEEKMYPKIQALIAEINQSEIKDFFVSRDTLPEDMNQVSKWLDEEKTKRKITFVHGIGKRKSSIQKWTEQLTEFKERKEKYDYGNTQMVGRNSYSKTDPDATFMHMKDDHMRNSQLKPAYNVQIGVESEYVVGVGIFQDRNDIATLIPMLETMSKKLGRKYTNVIADSGYESEENYLYLEENQQTPYIKPQTYEKWKKKSFKKDISKRENMSYNQETDSYTCHNGKMLRPKGIVHRKSATGYISEVTVYECESCEGCQWKEKCTKAKGNRKMQVSKTFIEKREISYRNISIEEGARLRMNRSIQVEGAFGVLKSDYEFQRFLTRGKNRVKTEFMLLCFGYNINKLHAKIQNDRLKSYLHSLKRPA</sequence>
<dbReference type="EMBL" id="WAGX01000005">
    <property type="protein sequence ID" value="KAB1438385.1"/>
    <property type="molecule type" value="Genomic_DNA"/>
</dbReference>
<dbReference type="Pfam" id="PF05598">
    <property type="entry name" value="DUF772"/>
    <property type="match status" value="1"/>
</dbReference>
<keyword evidence="4" id="KW-1185">Reference proteome</keyword>
<dbReference type="InterPro" id="IPR008490">
    <property type="entry name" value="Transposase_InsH_N"/>
</dbReference>
<dbReference type="NCBIfam" id="NF033551">
    <property type="entry name" value="transpos_IS1182"/>
    <property type="match status" value="1"/>
</dbReference>
<feature type="domain" description="Transposase DDE" evidence="2">
    <location>
        <begin position="392"/>
        <end position="517"/>
    </location>
</feature>
<reference evidence="3 4" key="1">
    <citation type="submission" date="2019-09" db="EMBL/GenBank/DDBJ databases">
        <authorList>
            <person name="Valk L.C."/>
        </authorList>
    </citation>
    <scope>NUCLEOTIDE SEQUENCE [LARGE SCALE GENOMIC DNA]</scope>
    <source>
        <strain evidence="3">GalUA</strain>
    </source>
</reference>
<organism evidence="3 4">
    <name type="scientific">Candidatus Galacturonatibacter soehngenii</name>
    <dbReference type="NCBI Taxonomy" id="2307010"/>
    <lineage>
        <taxon>Bacteria</taxon>
        <taxon>Bacillati</taxon>
        <taxon>Bacillota</taxon>
        <taxon>Clostridia</taxon>
        <taxon>Lachnospirales</taxon>
        <taxon>Lachnospiraceae</taxon>
        <taxon>Candidatus Galacturonatibacter</taxon>
    </lineage>
</organism>
<evidence type="ECO:0000313" key="4">
    <source>
        <dbReference type="Proteomes" id="UP000461768"/>
    </source>
</evidence>
<gene>
    <name evidence="3" type="ORF">F7O84_12640</name>
</gene>
<dbReference type="InterPro" id="IPR047629">
    <property type="entry name" value="IS1182_transpos"/>
</dbReference>
<protein>
    <submittedName>
        <fullName evidence="3">IS1182 family transposase</fullName>
    </submittedName>
</protein>
<dbReference type="PANTHER" id="PTHR33408">
    <property type="entry name" value="TRANSPOSASE"/>
    <property type="match status" value="1"/>
</dbReference>